<name>A0ACB8BEB9_9AGAM</name>
<comment type="caution">
    <text evidence="1">The sequence shown here is derived from an EMBL/GenBank/DDBJ whole genome shotgun (WGS) entry which is preliminary data.</text>
</comment>
<gene>
    <name evidence="1" type="ORF">BV22DRAFT_1196448</name>
</gene>
<accession>A0ACB8BEB9</accession>
<organism evidence="1 2">
    <name type="scientific">Leucogyrophana mollusca</name>
    <dbReference type="NCBI Taxonomy" id="85980"/>
    <lineage>
        <taxon>Eukaryota</taxon>
        <taxon>Fungi</taxon>
        <taxon>Dikarya</taxon>
        <taxon>Basidiomycota</taxon>
        <taxon>Agaricomycotina</taxon>
        <taxon>Agaricomycetes</taxon>
        <taxon>Agaricomycetidae</taxon>
        <taxon>Boletales</taxon>
        <taxon>Boletales incertae sedis</taxon>
        <taxon>Leucogyrophana</taxon>
    </lineage>
</organism>
<evidence type="ECO:0000313" key="1">
    <source>
        <dbReference type="EMBL" id="KAH7923802.1"/>
    </source>
</evidence>
<keyword evidence="2" id="KW-1185">Reference proteome</keyword>
<dbReference type="EMBL" id="MU266442">
    <property type="protein sequence ID" value="KAH7923802.1"/>
    <property type="molecule type" value="Genomic_DNA"/>
</dbReference>
<evidence type="ECO:0000313" key="2">
    <source>
        <dbReference type="Proteomes" id="UP000790709"/>
    </source>
</evidence>
<reference evidence="1" key="1">
    <citation type="journal article" date="2021" name="New Phytol.">
        <title>Evolutionary innovations through gain and loss of genes in the ectomycorrhizal Boletales.</title>
        <authorList>
            <person name="Wu G."/>
            <person name="Miyauchi S."/>
            <person name="Morin E."/>
            <person name="Kuo A."/>
            <person name="Drula E."/>
            <person name="Varga T."/>
            <person name="Kohler A."/>
            <person name="Feng B."/>
            <person name="Cao Y."/>
            <person name="Lipzen A."/>
            <person name="Daum C."/>
            <person name="Hundley H."/>
            <person name="Pangilinan J."/>
            <person name="Johnson J."/>
            <person name="Barry K."/>
            <person name="LaButti K."/>
            <person name="Ng V."/>
            <person name="Ahrendt S."/>
            <person name="Min B."/>
            <person name="Choi I.G."/>
            <person name="Park H."/>
            <person name="Plett J.M."/>
            <person name="Magnuson J."/>
            <person name="Spatafora J.W."/>
            <person name="Nagy L.G."/>
            <person name="Henrissat B."/>
            <person name="Grigoriev I.V."/>
            <person name="Yang Z.L."/>
            <person name="Xu J."/>
            <person name="Martin F.M."/>
        </authorList>
    </citation>
    <scope>NUCLEOTIDE SEQUENCE</scope>
    <source>
        <strain evidence="1">KUC20120723A-06</strain>
    </source>
</reference>
<dbReference type="Proteomes" id="UP000790709">
    <property type="component" value="Unassembled WGS sequence"/>
</dbReference>
<sequence>MARTGRPSRPPPSLSKSKPAHRLSQKPSANAQKNAAGYAKRLSQKSQKSQKSGESKSRSLEDVYEYAPPGRVRRAGVRLELDRDERVGMGGSGSEDDGEDGERGGREARLLGDGEEVGSEDDEEIDSDGAFEESDEERFAGFDFGRGGKSVVGRSKDKGRERKLPEVDLNEEDDDDDDDDDEDSDDDEEEEGESGDFFDVLEVFDGKAEEEEDRSKKVKETQGPKVVVDDDDDDDDDEDVEDDGEDVDDDDDAEIDAASDTGSKISASDTALHSLSTFISTLPTSQKRKAGPSPPDDGAPKPKRTRRLKERTEAGPEGEFGAQASGLQKLNLDDLLAPLASSSSSSSALASLKKSTKPLLPTPSTTTTKKSKTPKTLPAPLPHRTQERLDREAAYEQTKTEVDTAWSATMKRIRQAEHLSFPLQAPPLQARASGLELAARFKPTTPLESAVSTLLASAALHDPQLGSTESLLTAHLSPEDVARRRAELRTMRELAFRADRKAARVARIKSKAYRRIRKKQRERLDGDEGGGAGAGDGDGDEQEQEEARLKAEIARARERATLRHKHTGKWARAAMRREGADPDQRREIGEMLERGERLRRRIRGEGSGEDEDSGSGSGSGSEDDDEEEGGGEGGGTIKRRAFEELARLRTTDASSAPADAGGKSVFGMKFMRDAAARRERATAAAIDDFAREMGVGDGDDELGVGGSDAAGYGDGELGAGASDADHAVALVQRTGGRVSFRPGGSTGAANVGPKHASPSDTSSVTLQSADIAVLSPTDVKSGGFGAALVSAERGPASSSKRTDPAGPAPQPSDSNPWLAPAATGAARKKKNEVLVHKGADALAKAASRIAKASGKAKSKVRAIGGEDGAGQGEGEESGDADAVLDISVGPEAVLKLPGGGAKGGSAKGNGEAEVEGSTKAGSREKKGSADAREKKGRSNAGGEGADDSDVPSEVEEQEREMERGRRGAGTAKGTGKGAKAFEQRDLVALAFAGDNVVQAFEEAKRREEEEDAPRVVDTTLPGWGSWAGTGTTPRAPRPHLLKAVPGIVPAARADARKPTLIISEKRDKKAARYLVRELPHPYTSAAQYERGMGVPIGAEWNTRVGFQRGTVPRVVKKMGTVIDPLEKLF</sequence>
<proteinExistence type="predicted"/>
<protein>
    <submittedName>
        <fullName evidence="1">Utp14-domain-containing protein</fullName>
    </submittedName>
</protein>